<dbReference type="PROSITE" id="PS00783">
    <property type="entry name" value="RIBOSOMAL_L13"/>
    <property type="match status" value="1"/>
</dbReference>
<dbReference type="OrthoDB" id="274622at2759"/>
<dbReference type="InterPro" id="IPR023563">
    <property type="entry name" value="Ribosomal_uL13_CS"/>
</dbReference>
<dbReference type="Gene3D" id="3.90.1180.10">
    <property type="entry name" value="Ribosomal protein L13"/>
    <property type="match status" value="1"/>
</dbReference>
<reference evidence="5 9" key="2">
    <citation type="journal article" date="2020" name="Appl. Microbiol. Biotechnol.">
        <title>Targeted gene deletion in Brettanomyces bruxellensis with an expression-free CRISPR-Cas9 system.</title>
        <authorList>
            <person name="Varela C."/>
            <person name="Bartel C."/>
            <person name="Onetto C."/>
            <person name="Borneman A."/>
        </authorList>
    </citation>
    <scope>NUCLEOTIDE SEQUENCE [LARGE SCALE GENOMIC DNA]</scope>
    <source>
        <strain evidence="5 9">AWRI1613</strain>
    </source>
</reference>
<dbReference type="GO" id="GO:0017148">
    <property type="term" value="P:negative regulation of translation"/>
    <property type="evidence" value="ECO:0007669"/>
    <property type="project" value="TreeGrafter"/>
</dbReference>
<dbReference type="GO" id="GO:0003729">
    <property type="term" value="F:mRNA binding"/>
    <property type="evidence" value="ECO:0007669"/>
    <property type="project" value="TreeGrafter"/>
</dbReference>
<keyword evidence="3 4" id="KW-0687">Ribonucleoprotein</keyword>
<keyword evidence="2 4" id="KW-0689">Ribosomal protein</keyword>
<dbReference type="GO" id="GO:0003735">
    <property type="term" value="F:structural constituent of ribosome"/>
    <property type="evidence" value="ECO:0007669"/>
    <property type="project" value="InterPro"/>
</dbReference>
<reference evidence="7 8" key="1">
    <citation type="submission" date="2019-07" db="EMBL/GenBank/DDBJ databases">
        <authorList>
            <person name="Friedrich A."/>
            <person name="Schacherer J."/>
        </authorList>
    </citation>
    <scope>NUCLEOTIDE SEQUENCE [LARGE SCALE GENOMIC DNA]</scope>
</reference>
<dbReference type="HAMAP" id="MF_01366">
    <property type="entry name" value="Ribosomal_uL13"/>
    <property type="match status" value="1"/>
</dbReference>
<dbReference type="Proteomes" id="UP000568158">
    <property type="component" value="Unassembled WGS sequence"/>
</dbReference>
<dbReference type="InterPro" id="IPR005823">
    <property type="entry name" value="Ribosomal_uL13_bac-type"/>
</dbReference>
<dbReference type="EMBL" id="CABFWN010000001">
    <property type="protein sequence ID" value="VUG16308.1"/>
    <property type="molecule type" value="Genomic_DNA"/>
</dbReference>
<evidence type="ECO:0000313" key="5">
    <source>
        <dbReference type="EMBL" id="KAF6016254.1"/>
    </source>
</evidence>
<dbReference type="Pfam" id="PF00572">
    <property type="entry name" value="Ribosomal_L13"/>
    <property type="match status" value="1"/>
</dbReference>
<accession>A0A3F2XZS5</accession>
<evidence type="ECO:0000256" key="4">
    <source>
        <dbReference type="RuleBase" id="RU003877"/>
    </source>
</evidence>
<dbReference type="InterPro" id="IPR005822">
    <property type="entry name" value="Ribosomal_uL13"/>
</dbReference>
<evidence type="ECO:0000256" key="2">
    <source>
        <dbReference type="ARBA" id="ARBA00022980"/>
    </source>
</evidence>
<dbReference type="CDD" id="cd00392">
    <property type="entry name" value="Ribosomal_L13"/>
    <property type="match status" value="1"/>
</dbReference>
<evidence type="ECO:0000256" key="3">
    <source>
        <dbReference type="ARBA" id="ARBA00023274"/>
    </source>
</evidence>
<evidence type="ECO:0000313" key="7">
    <source>
        <dbReference type="EMBL" id="VUG16308.1"/>
    </source>
</evidence>
<dbReference type="GO" id="GO:0006412">
    <property type="term" value="P:translation"/>
    <property type="evidence" value="ECO:0007669"/>
    <property type="project" value="InterPro"/>
</dbReference>
<dbReference type="Proteomes" id="UP000478008">
    <property type="component" value="Unassembled WGS sequence"/>
</dbReference>
<reference evidence="6" key="4">
    <citation type="journal article" name="BMC Genomics">
        <title>New genome assemblies reveal patterns of domestication and adaptation across Brettanomyces (Dekkera) species.</title>
        <authorList>
            <person name="Roach M.J."/>
            <person name="Borneman A.R."/>
        </authorList>
    </citation>
    <scope>NUCLEOTIDE SEQUENCE</scope>
    <source>
        <strain evidence="6">UCD 2041</strain>
    </source>
</reference>
<dbReference type="PIRSF" id="PIRSF002181">
    <property type="entry name" value="Ribosomal_L13"/>
    <property type="match status" value="1"/>
</dbReference>
<dbReference type="SUPFAM" id="SSF52161">
    <property type="entry name" value="Ribosomal protein L13"/>
    <property type="match status" value="1"/>
</dbReference>
<dbReference type="OMA" id="HKPIYTP"/>
<dbReference type="STRING" id="5007.A0A3F2XZS5"/>
<dbReference type="PANTHER" id="PTHR11545:SF2">
    <property type="entry name" value="LARGE RIBOSOMAL SUBUNIT PROTEIN UL13M"/>
    <property type="match status" value="1"/>
</dbReference>
<name>A0A3F2XZS5_DEKBR</name>
<dbReference type="RefSeq" id="XP_041138820.1">
    <property type="nucleotide sequence ID" value="XM_041281029.1"/>
</dbReference>
<dbReference type="EMBL" id="CP063137">
    <property type="protein sequence ID" value="QOU22327.1"/>
    <property type="molecule type" value="Genomic_DNA"/>
</dbReference>
<dbReference type="PANTHER" id="PTHR11545">
    <property type="entry name" value="RIBOSOMAL PROTEIN L13"/>
    <property type="match status" value="1"/>
</dbReference>
<dbReference type="Proteomes" id="UP000663131">
    <property type="component" value="Chromosome 9"/>
</dbReference>
<keyword evidence="8" id="KW-1185">Reference proteome</keyword>
<dbReference type="KEGG" id="bbrx:BRETT_002504"/>
<dbReference type="InterPro" id="IPR036899">
    <property type="entry name" value="Ribosomal_uL13_sf"/>
</dbReference>
<reference evidence="6" key="3">
    <citation type="submission" date="2020-10" db="EMBL/GenBank/DDBJ databases">
        <authorList>
            <person name="Palmer J.M."/>
        </authorList>
    </citation>
    <scope>NUCLEOTIDE SEQUENCE</scope>
    <source>
        <strain evidence="6">UCD 2041</strain>
    </source>
</reference>
<evidence type="ECO:0000313" key="9">
    <source>
        <dbReference type="Proteomes" id="UP000568158"/>
    </source>
</evidence>
<protein>
    <submittedName>
        <fullName evidence="5">54S ribosomal protein L23, mitochondrial</fullName>
    </submittedName>
    <submittedName>
        <fullName evidence="7">DEBR0S1_13454g1_1</fullName>
    </submittedName>
</protein>
<proteinExistence type="inferred from homology"/>
<evidence type="ECO:0000313" key="6">
    <source>
        <dbReference type="EMBL" id="QOU22327.1"/>
    </source>
</evidence>
<gene>
    <name evidence="7" type="primary">MRPL23</name>
    <name evidence="6" type="ORF">BRETT_002504</name>
    <name evidence="7" type="ORF">DEBR0S1_13454G</name>
    <name evidence="5" type="ORF">HII12_000152</name>
</gene>
<dbReference type="NCBIfam" id="TIGR01066">
    <property type="entry name" value="rplM_bact"/>
    <property type="match status" value="1"/>
</dbReference>
<dbReference type="GeneID" id="64574428"/>
<dbReference type="GO" id="GO:0005762">
    <property type="term" value="C:mitochondrial large ribosomal subunit"/>
    <property type="evidence" value="ECO:0007669"/>
    <property type="project" value="TreeGrafter"/>
</dbReference>
<organism evidence="7 8">
    <name type="scientific">Dekkera bruxellensis</name>
    <name type="common">Brettanomyces custersii</name>
    <dbReference type="NCBI Taxonomy" id="5007"/>
    <lineage>
        <taxon>Eukaryota</taxon>
        <taxon>Fungi</taxon>
        <taxon>Dikarya</taxon>
        <taxon>Ascomycota</taxon>
        <taxon>Saccharomycotina</taxon>
        <taxon>Pichiomycetes</taxon>
        <taxon>Pichiales</taxon>
        <taxon>Pichiaceae</taxon>
        <taxon>Brettanomyces</taxon>
    </lineage>
</organism>
<comment type="similarity">
    <text evidence="1 4">Belongs to the universal ribosomal protein uL13 family.</text>
</comment>
<evidence type="ECO:0000313" key="8">
    <source>
        <dbReference type="Proteomes" id="UP000478008"/>
    </source>
</evidence>
<evidence type="ECO:0000256" key="1">
    <source>
        <dbReference type="ARBA" id="ARBA00006227"/>
    </source>
</evidence>
<dbReference type="AlphaFoldDB" id="A0A3F2XZS5"/>
<dbReference type="EMBL" id="JABCYN010000002">
    <property type="protein sequence ID" value="KAF6016254.1"/>
    <property type="molecule type" value="Genomic_DNA"/>
</dbReference>
<sequence length="178" mass="20672">MSNKIGQAGLGFARVWHHIDLAEDKRTLGRLASQIAITLIGKQKPVGHPTQDIGDYVVVSNCRYLKVTGHKLTDKTYWHHTTRPGTGKMIPMEKVVQDFGYGEIIRRAVSRMLPKDSHRRRRLHRLKLYDGSQTPYDQNIIAWADQRPIVEKRLKDLEKRQQVMNAYEKKKKMLDESQ</sequence>